<dbReference type="CDD" id="cd01097">
    <property type="entry name" value="Tetrahydromethanopterin_reductase"/>
    <property type="match status" value="1"/>
</dbReference>
<dbReference type="EMBL" id="PGTM01000347">
    <property type="protein sequence ID" value="PJF34545.1"/>
    <property type="molecule type" value="Genomic_DNA"/>
</dbReference>
<dbReference type="InterPro" id="IPR050564">
    <property type="entry name" value="F420-G6PD/mer"/>
</dbReference>
<dbReference type="InterPro" id="IPR011251">
    <property type="entry name" value="Luciferase-like_dom"/>
</dbReference>
<dbReference type="SUPFAM" id="SSF51679">
    <property type="entry name" value="Bacterial luciferase-like"/>
    <property type="match status" value="1"/>
</dbReference>
<evidence type="ECO:0000256" key="1">
    <source>
        <dbReference type="ARBA" id="ARBA00023002"/>
    </source>
</evidence>
<gene>
    <name evidence="3" type="ORF">CUN49_15130</name>
</gene>
<dbReference type="AlphaFoldDB" id="A0A2M8PAH2"/>
<dbReference type="Gene3D" id="3.20.20.30">
    <property type="entry name" value="Luciferase-like domain"/>
    <property type="match status" value="1"/>
</dbReference>
<dbReference type="PANTHER" id="PTHR43244:SF1">
    <property type="entry name" value="5,10-METHYLENETETRAHYDROMETHANOPTERIN REDUCTASE"/>
    <property type="match status" value="1"/>
</dbReference>
<dbReference type="PANTHER" id="PTHR43244">
    <property type="match status" value="1"/>
</dbReference>
<dbReference type="InterPro" id="IPR036661">
    <property type="entry name" value="Luciferase-like_sf"/>
</dbReference>
<evidence type="ECO:0000313" key="3">
    <source>
        <dbReference type="EMBL" id="PJF34545.1"/>
    </source>
</evidence>
<dbReference type="Pfam" id="PF00296">
    <property type="entry name" value="Bac_luciferase"/>
    <property type="match status" value="1"/>
</dbReference>
<reference evidence="3 4" key="1">
    <citation type="submission" date="2017-11" db="EMBL/GenBank/DDBJ databases">
        <title>Evolution of Phototrophy in the Chloroflexi Phylum Driven by Horizontal Gene Transfer.</title>
        <authorList>
            <person name="Ward L.M."/>
            <person name="Hemp J."/>
            <person name="Shih P.M."/>
            <person name="Mcglynn S.E."/>
            <person name="Fischer W."/>
        </authorList>
    </citation>
    <scope>NUCLEOTIDE SEQUENCE [LARGE SCALE GENOMIC DNA]</scope>
    <source>
        <strain evidence="3">JP3_13</strain>
    </source>
</reference>
<keyword evidence="1" id="KW-0560">Oxidoreductase</keyword>
<dbReference type="GO" id="GO:0016705">
    <property type="term" value="F:oxidoreductase activity, acting on paired donors, with incorporation or reduction of molecular oxygen"/>
    <property type="evidence" value="ECO:0007669"/>
    <property type="project" value="InterPro"/>
</dbReference>
<protein>
    <submittedName>
        <fullName evidence="3">LLM class flavin-dependent oxidoreductase</fullName>
    </submittedName>
</protein>
<comment type="caution">
    <text evidence="3">The sequence shown here is derived from an EMBL/GenBank/DDBJ whole genome shotgun (WGS) entry which is preliminary data.</text>
</comment>
<proteinExistence type="predicted"/>
<evidence type="ECO:0000259" key="2">
    <source>
        <dbReference type="Pfam" id="PF00296"/>
    </source>
</evidence>
<sequence>MPDRVALYLQDAHELHEAISYVQYAEANGFEAVWQAESRLVRDAIVPMAAFAATTRRIKVGSGVINNWTRNAALIASTFLTLDDLAPNRIILGIGAWWDPLAANVGIKREKPLLAMREVVTVVRDLLAMKRVTFHGEFVHVTGIELDIVHGRREPRNVPIYIGATGMKMMTLTGEIADGALLNYLVSPAYNAEAMAALEKGAKAAGRRLDDIDRPQLIVASVDRDRKKALDGARKLVTQYLGQQPHIMKASGVSQELLDEIAQVLTWPATEEQIAQAMALVPDDVVQLITASGTPEEVRAKVREYVANGCTCPVLYPLGEDVKLMIDTFANGYSH</sequence>
<feature type="domain" description="Luciferase-like" evidence="2">
    <location>
        <begin position="10"/>
        <end position="310"/>
    </location>
</feature>
<evidence type="ECO:0000313" key="4">
    <source>
        <dbReference type="Proteomes" id="UP000229681"/>
    </source>
</evidence>
<accession>A0A2M8PAH2</accession>
<organism evidence="3 4">
    <name type="scientific">Candidatus Thermofonsia Clade 1 bacterium</name>
    <dbReference type="NCBI Taxonomy" id="2364210"/>
    <lineage>
        <taxon>Bacteria</taxon>
        <taxon>Bacillati</taxon>
        <taxon>Chloroflexota</taxon>
        <taxon>Candidatus Thermofontia</taxon>
        <taxon>Candidatus Thermofonsia Clade 1</taxon>
    </lineage>
</organism>
<name>A0A2M8PAH2_9CHLR</name>
<dbReference type="Proteomes" id="UP000229681">
    <property type="component" value="Unassembled WGS sequence"/>
</dbReference>